<evidence type="ECO:0000313" key="4">
    <source>
        <dbReference type="Proteomes" id="UP001583177"/>
    </source>
</evidence>
<sequence>MPMKLVSKQFALSGRLKSEARLGLAISEFAQSLDDERRTEFRRMQTTESTQISGRDVIKVTEEINQEGARRHRSWRPHGTKVGGFLSRIQTFASIGDVLIGGSQNLIATGVWSAVRLSLTIATNYLNYFEKLSTLFMRLGTSWALHEDFAQLFPQSEVLQTYFCEYLVVLMRLCNKVVVFGQKNLGSQLLSSLGSSFDSEFSAVQRELDQWGCLIQQNAQLLATKMAAGAEKGRYHDLKQRVLRQLSPYQSEFMTRWRRQRKKGTCGWIFGTPSFDHWKSIQTSATLCTSGKLGSGKTVSLANVVAQLNLEQPCAYAFCTAQEPNSLKATSILGSIAFNLLDNLPAESTAWKKCEQISTMIGAFEADSIVDFVLKLLPEDRRFFIVADGLEDCSDADITDVIHGFGRLMQSRVILLCYSSREDSRFHLMAKKHIPSQLSISLDDPEHDEEIESYIAGEITRRNASRHLSPELEELVKKQLVAGAQGM</sequence>
<keyword evidence="4" id="KW-1185">Reference proteome</keyword>
<dbReference type="Pfam" id="PF24883">
    <property type="entry name" value="NPHP3_N"/>
    <property type="match status" value="1"/>
</dbReference>
<protein>
    <recommendedName>
        <fullName evidence="2">Nephrocystin 3-like N-terminal domain-containing protein</fullName>
    </recommendedName>
</protein>
<dbReference type="Proteomes" id="UP001583177">
    <property type="component" value="Unassembled WGS sequence"/>
</dbReference>
<feature type="domain" description="Nephrocystin 3-like N-terminal" evidence="2">
    <location>
        <begin position="264"/>
        <end position="409"/>
    </location>
</feature>
<evidence type="ECO:0000313" key="3">
    <source>
        <dbReference type="EMBL" id="KAL1878175.1"/>
    </source>
</evidence>
<dbReference type="Gene3D" id="3.40.50.300">
    <property type="entry name" value="P-loop containing nucleotide triphosphate hydrolases"/>
    <property type="match status" value="1"/>
</dbReference>
<organism evidence="3 4">
    <name type="scientific">Diaporthe australafricana</name>
    <dbReference type="NCBI Taxonomy" id="127596"/>
    <lineage>
        <taxon>Eukaryota</taxon>
        <taxon>Fungi</taxon>
        <taxon>Dikarya</taxon>
        <taxon>Ascomycota</taxon>
        <taxon>Pezizomycotina</taxon>
        <taxon>Sordariomycetes</taxon>
        <taxon>Sordariomycetidae</taxon>
        <taxon>Diaporthales</taxon>
        <taxon>Diaporthaceae</taxon>
        <taxon>Diaporthe</taxon>
    </lineage>
</organism>
<accession>A0ABR3XR38</accession>
<dbReference type="PANTHER" id="PTHR10039:SF10">
    <property type="entry name" value="NACHT DOMAIN-CONTAINING PROTEIN"/>
    <property type="match status" value="1"/>
</dbReference>
<proteinExistence type="predicted"/>
<comment type="caution">
    <text evidence="3">The sequence shown here is derived from an EMBL/GenBank/DDBJ whole genome shotgun (WGS) entry which is preliminary data.</text>
</comment>
<dbReference type="EMBL" id="JAWRVE010000012">
    <property type="protein sequence ID" value="KAL1878175.1"/>
    <property type="molecule type" value="Genomic_DNA"/>
</dbReference>
<gene>
    <name evidence="3" type="ORF">Daus18300_002091</name>
</gene>
<evidence type="ECO:0000259" key="2">
    <source>
        <dbReference type="Pfam" id="PF24883"/>
    </source>
</evidence>
<evidence type="ECO:0000256" key="1">
    <source>
        <dbReference type="ARBA" id="ARBA00022737"/>
    </source>
</evidence>
<dbReference type="PANTHER" id="PTHR10039">
    <property type="entry name" value="AMELOGENIN"/>
    <property type="match status" value="1"/>
</dbReference>
<name>A0ABR3XR38_9PEZI</name>
<keyword evidence="1" id="KW-0677">Repeat</keyword>
<dbReference type="InterPro" id="IPR056884">
    <property type="entry name" value="NPHP3-like_N"/>
</dbReference>
<dbReference type="InterPro" id="IPR027417">
    <property type="entry name" value="P-loop_NTPase"/>
</dbReference>
<reference evidence="3 4" key="1">
    <citation type="journal article" date="2024" name="IMA Fungus">
        <title>IMA Genome - F19 : A genome assembly and annotation guide to empower mycologists, including annotated draft genome sequences of Ceratocystis pirilliformis, Diaporthe australafricana, Fusarium ophioides, Paecilomyces lecythidis, and Sporothrix stenoceras.</title>
        <authorList>
            <person name="Aylward J."/>
            <person name="Wilson A.M."/>
            <person name="Visagie C.M."/>
            <person name="Spraker J."/>
            <person name="Barnes I."/>
            <person name="Buitendag C."/>
            <person name="Ceriani C."/>
            <person name="Del Mar Angel L."/>
            <person name="du Plessis D."/>
            <person name="Fuchs T."/>
            <person name="Gasser K."/>
            <person name="Kramer D."/>
            <person name="Li W."/>
            <person name="Munsamy K."/>
            <person name="Piso A."/>
            <person name="Price J.L."/>
            <person name="Sonnekus B."/>
            <person name="Thomas C."/>
            <person name="van der Nest A."/>
            <person name="van Dijk A."/>
            <person name="van Heerden A."/>
            <person name="van Vuuren N."/>
            <person name="Yilmaz N."/>
            <person name="Duong T.A."/>
            <person name="van der Merwe N.A."/>
            <person name="Wingfield M.J."/>
            <person name="Wingfield B.D."/>
        </authorList>
    </citation>
    <scope>NUCLEOTIDE SEQUENCE [LARGE SCALE GENOMIC DNA]</scope>
    <source>
        <strain evidence="3 4">CMW 18300</strain>
    </source>
</reference>